<reference evidence="1" key="1">
    <citation type="submission" date="2020-09" db="EMBL/GenBank/DDBJ databases">
        <title>Brevundimonas sp. LVF2 isolated from a puddle in Goettingen, Germany.</title>
        <authorList>
            <person name="Friedrich I."/>
            <person name="Klassen A."/>
            <person name="Hannes N."/>
            <person name="Schneider D."/>
            <person name="Hertel R."/>
            <person name="Daniel R."/>
        </authorList>
    </citation>
    <scope>NUCLEOTIDE SEQUENCE</scope>
    <source>
        <strain evidence="1">LVF2</strain>
    </source>
</reference>
<organism evidence="1 2">
    <name type="scientific">Brevundimonas goettingensis</name>
    <dbReference type="NCBI Taxonomy" id="2774190"/>
    <lineage>
        <taxon>Bacteria</taxon>
        <taxon>Pseudomonadati</taxon>
        <taxon>Pseudomonadota</taxon>
        <taxon>Alphaproteobacteria</taxon>
        <taxon>Caulobacterales</taxon>
        <taxon>Caulobacteraceae</taxon>
        <taxon>Brevundimonas</taxon>
    </lineage>
</organism>
<proteinExistence type="predicted"/>
<sequence length="79" mass="8630">MTDRGWVHVHKGLEGDDAKVGGLSVWKHQWTRVGSTDPLPHNGEAVPVYEIGGPPWPKPVTFAATEASNGVWSFWEPAP</sequence>
<name>A0A975C2B5_9CAUL</name>
<dbReference type="AlphaFoldDB" id="A0A975C2B5"/>
<dbReference type="Proteomes" id="UP000663918">
    <property type="component" value="Chromosome"/>
</dbReference>
<gene>
    <name evidence="1" type="ORF">IFJ75_06685</name>
</gene>
<evidence type="ECO:0000313" key="2">
    <source>
        <dbReference type="Proteomes" id="UP000663918"/>
    </source>
</evidence>
<dbReference type="RefSeq" id="WP_207931831.1">
    <property type="nucleotide sequence ID" value="NZ_CP062222.1"/>
</dbReference>
<evidence type="ECO:0000313" key="1">
    <source>
        <dbReference type="EMBL" id="QTC92551.1"/>
    </source>
</evidence>
<protein>
    <submittedName>
        <fullName evidence="1">Uncharacterized protein</fullName>
    </submittedName>
</protein>
<accession>A0A975C2B5</accession>
<keyword evidence="2" id="KW-1185">Reference proteome</keyword>
<dbReference type="EMBL" id="CP062222">
    <property type="protein sequence ID" value="QTC92551.1"/>
    <property type="molecule type" value="Genomic_DNA"/>
</dbReference>
<dbReference type="KEGG" id="bgoe:IFJ75_06685"/>